<name>A0A7S2RJP9_9STRA</name>
<organism evidence="3">
    <name type="scientific">Rhizochromulina marina</name>
    <dbReference type="NCBI Taxonomy" id="1034831"/>
    <lineage>
        <taxon>Eukaryota</taxon>
        <taxon>Sar</taxon>
        <taxon>Stramenopiles</taxon>
        <taxon>Ochrophyta</taxon>
        <taxon>Dictyochophyceae</taxon>
        <taxon>Rhizochromulinales</taxon>
        <taxon>Rhizochromulina</taxon>
    </lineage>
</organism>
<proteinExistence type="inferred from homology"/>
<evidence type="ECO:0000256" key="1">
    <source>
        <dbReference type="RuleBase" id="RU363082"/>
    </source>
</evidence>
<comment type="similarity">
    <text evidence="1">Belongs to the glutaredoxin family.</text>
</comment>
<evidence type="ECO:0000256" key="2">
    <source>
        <dbReference type="SAM" id="SignalP"/>
    </source>
</evidence>
<accession>A0A7S2RJP9</accession>
<dbReference type="PANTHER" id="PTHR33558">
    <property type="entry name" value="GLUTAREDOXIN-LIKE PROTEIN C5ORF63 HOMOLOG"/>
    <property type="match status" value="1"/>
</dbReference>
<dbReference type="EMBL" id="HBHJ01007630">
    <property type="protein sequence ID" value="CAD9672097.1"/>
    <property type="molecule type" value="Transcribed_RNA"/>
</dbReference>
<dbReference type="InterPro" id="IPR052565">
    <property type="entry name" value="Glutaredoxin-like_YDR286C"/>
</dbReference>
<dbReference type="InterPro" id="IPR036249">
    <property type="entry name" value="Thioredoxin-like_sf"/>
</dbReference>
<keyword evidence="2" id="KW-0732">Signal</keyword>
<dbReference type="Gene3D" id="3.40.30.10">
    <property type="entry name" value="Glutaredoxin"/>
    <property type="match status" value="1"/>
</dbReference>
<gene>
    <name evidence="3" type="ORF">RMAR1173_LOCUS4897</name>
</gene>
<dbReference type="SUPFAM" id="SSF52833">
    <property type="entry name" value="Thioredoxin-like"/>
    <property type="match status" value="1"/>
</dbReference>
<dbReference type="InterPro" id="IPR008554">
    <property type="entry name" value="Glutaredoxin-like"/>
</dbReference>
<feature type="signal peptide" evidence="2">
    <location>
        <begin position="1"/>
        <end position="21"/>
    </location>
</feature>
<sequence length="158" mass="17092">MSGVSRVMALTVGLLAARCGAFPRSIPLHRGGVLRKGLAAAAGSVTGDIYSGGEGSPTVKLFTKADCTLCDKVKDVLQDLREEAPHSLVAVDITDGDKGEWFDKYKFDIPVLHVNDMYWAKHRLTADEARNAFNEVKLGTFAPQPGEPNAAKYEKKSK</sequence>
<keyword evidence="1" id="KW-0249">Electron transport</keyword>
<keyword evidence="1" id="KW-0813">Transport</keyword>
<evidence type="ECO:0000313" key="3">
    <source>
        <dbReference type="EMBL" id="CAD9672097.1"/>
    </source>
</evidence>
<feature type="chain" id="PRO_5030806355" description="Glutaredoxin-like protein" evidence="2">
    <location>
        <begin position="22"/>
        <end position="158"/>
    </location>
</feature>
<protein>
    <recommendedName>
        <fullName evidence="1">Glutaredoxin-like protein</fullName>
    </recommendedName>
</protein>
<dbReference type="PANTHER" id="PTHR33558:SF1">
    <property type="entry name" value="GLUTAREDOXIN-LIKE PROTEIN C5ORF63 HOMOLOG"/>
    <property type="match status" value="1"/>
</dbReference>
<dbReference type="Pfam" id="PF05768">
    <property type="entry name" value="Glrx-like"/>
    <property type="match status" value="1"/>
</dbReference>
<dbReference type="AlphaFoldDB" id="A0A7S2RJP9"/>
<reference evidence="3" key="1">
    <citation type="submission" date="2021-01" db="EMBL/GenBank/DDBJ databases">
        <authorList>
            <person name="Corre E."/>
            <person name="Pelletier E."/>
            <person name="Niang G."/>
            <person name="Scheremetjew M."/>
            <person name="Finn R."/>
            <person name="Kale V."/>
            <person name="Holt S."/>
            <person name="Cochrane G."/>
            <person name="Meng A."/>
            <person name="Brown T."/>
            <person name="Cohen L."/>
        </authorList>
    </citation>
    <scope>NUCLEOTIDE SEQUENCE</scope>
    <source>
        <strain evidence="3">CCMP1243</strain>
    </source>
</reference>